<dbReference type="Proteomes" id="UP000520767">
    <property type="component" value="Unassembled WGS sequence"/>
</dbReference>
<reference evidence="1 2" key="1">
    <citation type="submission" date="2020-08" db="EMBL/GenBank/DDBJ databases">
        <title>Genomic Encyclopedia of Type Strains, Phase III (KMG-III): the genomes of soil and plant-associated and newly described type strains.</title>
        <authorList>
            <person name="Whitman W."/>
        </authorList>
    </citation>
    <scope>NUCLEOTIDE SEQUENCE [LARGE SCALE GENOMIC DNA]</scope>
    <source>
        <strain evidence="1 2">CECT 8960</strain>
    </source>
</reference>
<evidence type="ECO:0000313" key="2">
    <source>
        <dbReference type="Proteomes" id="UP000520767"/>
    </source>
</evidence>
<dbReference type="AlphaFoldDB" id="A0A7W7Q963"/>
<gene>
    <name evidence="1" type="ORF">FHR82_005550</name>
</gene>
<name>A0A7W7Q963_9PSEU</name>
<organism evidence="1 2">
    <name type="scientific">Actinophytocola algeriensis</name>
    <dbReference type="NCBI Taxonomy" id="1768010"/>
    <lineage>
        <taxon>Bacteria</taxon>
        <taxon>Bacillati</taxon>
        <taxon>Actinomycetota</taxon>
        <taxon>Actinomycetes</taxon>
        <taxon>Pseudonocardiales</taxon>
        <taxon>Pseudonocardiaceae</taxon>
    </lineage>
</organism>
<protein>
    <submittedName>
        <fullName evidence="1">Uncharacterized protein</fullName>
    </submittedName>
</protein>
<proteinExistence type="predicted"/>
<comment type="caution">
    <text evidence="1">The sequence shown here is derived from an EMBL/GenBank/DDBJ whole genome shotgun (WGS) entry which is preliminary data.</text>
</comment>
<sequence length="40" mass="4283">MAKLGCGGWLYAVFCHATATRYCRSCISDGLLMLVGSVVE</sequence>
<evidence type="ECO:0000313" key="1">
    <source>
        <dbReference type="EMBL" id="MBB4909292.1"/>
    </source>
</evidence>
<keyword evidence="2" id="KW-1185">Reference proteome</keyword>
<accession>A0A7W7Q963</accession>
<dbReference type="EMBL" id="JACHJQ010000006">
    <property type="protein sequence ID" value="MBB4909292.1"/>
    <property type="molecule type" value="Genomic_DNA"/>
</dbReference>